<dbReference type="KEGG" id="schy:GVO57_09585"/>
<evidence type="ECO:0000256" key="4">
    <source>
        <dbReference type="ARBA" id="ARBA00022801"/>
    </source>
</evidence>
<comment type="subcellular location">
    <subcellularLocation>
        <location evidence="1">Membrane</location>
        <topology evidence="1">Multi-pass membrane protein</topology>
    </subcellularLocation>
</comment>
<feature type="domain" description="Peptidase S54 rhomboid" evidence="8">
    <location>
        <begin position="58"/>
        <end position="200"/>
    </location>
</feature>
<comment type="similarity">
    <text evidence="2">Belongs to the peptidase S54 family.</text>
</comment>
<protein>
    <submittedName>
        <fullName evidence="9">Rhomboid family intramembrane serine protease</fullName>
    </submittedName>
</protein>
<keyword evidence="5 7" id="KW-1133">Transmembrane helix</keyword>
<dbReference type="RefSeq" id="WP_160592954.1">
    <property type="nucleotide sequence ID" value="NZ_CP047895.1"/>
</dbReference>
<evidence type="ECO:0000259" key="8">
    <source>
        <dbReference type="Pfam" id="PF01694"/>
    </source>
</evidence>
<dbReference type="SUPFAM" id="SSF144091">
    <property type="entry name" value="Rhomboid-like"/>
    <property type="match status" value="1"/>
</dbReference>
<dbReference type="PANTHER" id="PTHR43731:SF14">
    <property type="entry name" value="PRESENILIN-ASSOCIATED RHOMBOID-LIKE PROTEIN, MITOCHONDRIAL"/>
    <property type="match status" value="1"/>
</dbReference>
<evidence type="ECO:0000256" key="6">
    <source>
        <dbReference type="ARBA" id="ARBA00023136"/>
    </source>
</evidence>
<dbReference type="Pfam" id="PF01694">
    <property type="entry name" value="Rhomboid"/>
    <property type="match status" value="1"/>
</dbReference>
<keyword evidence="4" id="KW-0378">Hydrolase</keyword>
<keyword evidence="9" id="KW-0645">Protease</keyword>
<dbReference type="AlphaFoldDB" id="A0A7Z2NXF7"/>
<dbReference type="EMBL" id="CP047895">
    <property type="protein sequence ID" value="QHL91024.1"/>
    <property type="molecule type" value="Genomic_DNA"/>
</dbReference>
<evidence type="ECO:0000313" key="9">
    <source>
        <dbReference type="EMBL" id="QHL91024.1"/>
    </source>
</evidence>
<feature type="transmembrane region" description="Helical" evidence="7">
    <location>
        <begin position="90"/>
        <end position="114"/>
    </location>
</feature>
<feature type="transmembrane region" description="Helical" evidence="7">
    <location>
        <begin position="60"/>
        <end position="83"/>
    </location>
</feature>
<keyword evidence="6 7" id="KW-0472">Membrane</keyword>
<accession>A0A7Z2NXF7</accession>
<evidence type="ECO:0000313" key="10">
    <source>
        <dbReference type="Proteomes" id="UP000464468"/>
    </source>
</evidence>
<evidence type="ECO:0000256" key="7">
    <source>
        <dbReference type="SAM" id="Phobius"/>
    </source>
</evidence>
<dbReference type="GO" id="GO:0016020">
    <property type="term" value="C:membrane"/>
    <property type="evidence" value="ECO:0007669"/>
    <property type="project" value="UniProtKB-SubCell"/>
</dbReference>
<dbReference type="PANTHER" id="PTHR43731">
    <property type="entry name" value="RHOMBOID PROTEASE"/>
    <property type="match status" value="1"/>
</dbReference>
<dbReference type="InterPro" id="IPR022764">
    <property type="entry name" value="Peptidase_S54_rhomboid_dom"/>
</dbReference>
<keyword evidence="10" id="KW-1185">Reference proteome</keyword>
<evidence type="ECO:0000256" key="5">
    <source>
        <dbReference type="ARBA" id="ARBA00022989"/>
    </source>
</evidence>
<dbReference type="InterPro" id="IPR035952">
    <property type="entry name" value="Rhomboid-like_sf"/>
</dbReference>
<reference evidence="9 10" key="1">
    <citation type="submission" date="2020-01" db="EMBL/GenBank/DDBJ databases">
        <title>Sphingomonas sp. C33 whole genome sequece.</title>
        <authorList>
            <person name="Park C."/>
        </authorList>
    </citation>
    <scope>NUCLEOTIDE SEQUENCE [LARGE SCALE GENOMIC DNA]</scope>
    <source>
        <strain evidence="9 10">C33</strain>
    </source>
</reference>
<gene>
    <name evidence="9" type="ORF">GVO57_09585</name>
</gene>
<evidence type="ECO:0000256" key="2">
    <source>
        <dbReference type="ARBA" id="ARBA00009045"/>
    </source>
</evidence>
<dbReference type="Proteomes" id="UP000464468">
    <property type="component" value="Chromosome"/>
</dbReference>
<evidence type="ECO:0000256" key="3">
    <source>
        <dbReference type="ARBA" id="ARBA00022692"/>
    </source>
</evidence>
<keyword evidence="3 7" id="KW-0812">Transmembrane</keyword>
<name>A0A7Z2NXF7_9SPHN</name>
<proteinExistence type="inferred from homology"/>
<dbReference type="GO" id="GO:0004252">
    <property type="term" value="F:serine-type endopeptidase activity"/>
    <property type="evidence" value="ECO:0007669"/>
    <property type="project" value="InterPro"/>
</dbReference>
<feature type="transmembrane region" description="Helical" evidence="7">
    <location>
        <begin position="120"/>
        <end position="142"/>
    </location>
</feature>
<organism evidence="9 10">
    <name type="scientific">Sphingomonas changnyeongensis</name>
    <dbReference type="NCBI Taxonomy" id="2698679"/>
    <lineage>
        <taxon>Bacteria</taxon>
        <taxon>Pseudomonadati</taxon>
        <taxon>Pseudomonadota</taxon>
        <taxon>Alphaproteobacteria</taxon>
        <taxon>Sphingomonadales</taxon>
        <taxon>Sphingomonadaceae</taxon>
        <taxon>Sphingomonas</taxon>
    </lineage>
</organism>
<dbReference type="GO" id="GO:0006508">
    <property type="term" value="P:proteolysis"/>
    <property type="evidence" value="ECO:0007669"/>
    <property type="project" value="UniProtKB-KW"/>
</dbReference>
<feature type="transmembrane region" description="Helical" evidence="7">
    <location>
        <begin position="154"/>
        <end position="175"/>
    </location>
</feature>
<feature type="transmembrane region" description="Helical" evidence="7">
    <location>
        <begin position="181"/>
        <end position="201"/>
    </location>
</feature>
<evidence type="ECO:0000256" key="1">
    <source>
        <dbReference type="ARBA" id="ARBA00004141"/>
    </source>
</evidence>
<dbReference type="InterPro" id="IPR050925">
    <property type="entry name" value="Rhomboid_protease_S54"/>
</dbReference>
<sequence>MPDAANARVTNWIAVFTALAWMLVALMGDGDRFAVAAGFIPLRLTEGLDLPGAWPVWTTPLSATLIHAGLVHLAFNLLMFVYCGRFVEQVIGGAGSAVLYVAGAYGAAAAHWAVDPGSTVPMIGASGAMSATIGAYAVFFSRAKVRAIGPLSPFVVRVLWLAAAWIFVQSLLGLSAAGGRIAIAAHIGGFITGLALARPLLMWRYRNA</sequence>
<dbReference type="Gene3D" id="1.20.1540.10">
    <property type="entry name" value="Rhomboid-like"/>
    <property type="match status" value="1"/>
</dbReference>